<dbReference type="AlphaFoldDB" id="H5Y5R4"/>
<feature type="compositionally biased region" description="Polar residues" evidence="1">
    <location>
        <begin position="197"/>
        <end position="209"/>
    </location>
</feature>
<proteinExistence type="predicted"/>
<feature type="chain" id="PRO_5038856836" description="DUF2680 domain-containing protein" evidence="2">
    <location>
        <begin position="22"/>
        <end position="209"/>
    </location>
</feature>
<feature type="region of interest" description="Disordered" evidence="1">
    <location>
        <begin position="179"/>
        <end position="209"/>
    </location>
</feature>
<dbReference type="InterPro" id="IPR024485">
    <property type="entry name" value="DUF2680"/>
</dbReference>
<evidence type="ECO:0000313" key="4">
    <source>
        <dbReference type="Proteomes" id="UP000005104"/>
    </source>
</evidence>
<name>H5Y5R4_9FIRM</name>
<evidence type="ECO:0000313" key="3">
    <source>
        <dbReference type="EMBL" id="EHQ90790.1"/>
    </source>
</evidence>
<organism evidence="3 4">
    <name type="scientific">Desulfosporosinus youngiae DSM 17734</name>
    <dbReference type="NCBI Taxonomy" id="768710"/>
    <lineage>
        <taxon>Bacteria</taxon>
        <taxon>Bacillati</taxon>
        <taxon>Bacillota</taxon>
        <taxon>Clostridia</taxon>
        <taxon>Eubacteriales</taxon>
        <taxon>Desulfitobacteriaceae</taxon>
        <taxon>Desulfosporosinus</taxon>
    </lineage>
</organism>
<evidence type="ECO:0000256" key="1">
    <source>
        <dbReference type="SAM" id="MobiDB-lite"/>
    </source>
</evidence>
<evidence type="ECO:0000256" key="2">
    <source>
        <dbReference type="SAM" id="SignalP"/>
    </source>
</evidence>
<keyword evidence="4" id="KW-1185">Reference proteome</keyword>
<dbReference type="RefSeq" id="WP_007785371.1">
    <property type="nucleotide sequence ID" value="NZ_CM001441.1"/>
</dbReference>
<dbReference type="HOGENOM" id="CLU_1319223_0_0_9"/>
<dbReference type="eggNOG" id="ENOG5033WES">
    <property type="taxonomic scope" value="Bacteria"/>
</dbReference>
<sequence>MKKKLAVGILSAVLLVGGATAALGATDSAKLDEIKSLTQQMFGIQKQIVDKQVEAGLKTAEQADTMKKFIDERQQASEQALAEGKVLGPCIGGNGMGIRDKVKIFNNGEPMTEEQIEAWSEAAEKRIAAQVEAMKKNGKLTEEQIKTWSEAEQAQLEVQKEAMKNGTFVPGGMGGGLGKGMRGGHRGAWNEKLAPETNATPESTSQTNF</sequence>
<dbReference type="STRING" id="768710.DesyoDRAFT_3805"/>
<evidence type="ECO:0008006" key="5">
    <source>
        <dbReference type="Google" id="ProtNLM"/>
    </source>
</evidence>
<feature type="signal peptide" evidence="2">
    <location>
        <begin position="1"/>
        <end position="21"/>
    </location>
</feature>
<dbReference type="Pfam" id="PF10925">
    <property type="entry name" value="DUF2680"/>
    <property type="match status" value="1"/>
</dbReference>
<keyword evidence="2" id="KW-0732">Signal</keyword>
<dbReference type="OrthoDB" id="1799222at2"/>
<accession>H5Y5R4</accession>
<protein>
    <recommendedName>
        <fullName evidence="5">DUF2680 domain-containing protein</fullName>
    </recommendedName>
</protein>
<reference evidence="3 4" key="1">
    <citation type="submission" date="2011-11" db="EMBL/GenBank/DDBJ databases">
        <title>The Noncontiguous Finished genome of Desulfosporosinus youngiae DSM 17734.</title>
        <authorList>
            <consortium name="US DOE Joint Genome Institute (JGI-PGF)"/>
            <person name="Lucas S."/>
            <person name="Han J."/>
            <person name="Lapidus A."/>
            <person name="Cheng J.-F."/>
            <person name="Goodwin L."/>
            <person name="Pitluck S."/>
            <person name="Peters L."/>
            <person name="Ovchinnikova G."/>
            <person name="Lu M."/>
            <person name="Land M.L."/>
            <person name="Hauser L."/>
            <person name="Pester M."/>
            <person name="Spring S."/>
            <person name="Ollivier B."/>
            <person name="Rattei T."/>
            <person name="Klenk H.-P."/>
            <person name="Wagner M."/>
            <person name="Loy A."/>
            <person name="Woyke T.J."/>
        </authorList>
    </citation>
    <scope>NUCLEOTIDE SEQUENCE [LARGE SCALE GENOMIC DNA]</scope>
    <source>
        <strain evidence="3 4">DSM 17734</strain>
    </source>
</reference>
<gene>
    <name evidence="3" type="ORF">DesyoDRAFT_3805</name>
</gene>
<dbReference type="Proteomes" id="UP000005104">
    <property type="component" value="Chromosome"/>
</dbReference>
<dbReference type="EMBL" id="CM001441">
    <property type="protein sequence ID" value="EHQ90790.1"/>
    <property type="molecule type" value="Genomic_DNA"/>
</dbReference>